<keyword evidence="11" id="KW-1185">Reference proteome</keyword>
<dbReference type="InterPro" id="IPR017441">
    <property type="entry name" value="Protein_kinase_ATP_BS"/>
</dbReference>
<evidence type="ECO:0000256" key="5">
    <source>
        <dbReference type="ARBA" id="ARBA00022777"/>
    </source>
</evidence>
<dbReference type="PANTHER" id="PTHR43289:SF6">
    <property type="entry name" value="SERINE_THREONINE-PROTEIN KINASE NEKL-3"/>
    <property type="match status" value="1"/>
</dbReference>
<dbReference type="InterPro" id="IPR011009">
    <property type="entry name" value="Kinase-like_dom_sf"/>
</dbReference>
<dbReference type="EC" id="2.7.11.1" evidence="1"/>
<organism evidence="10 11">
    <name type="scientific">Planobispora takensis</name>
    <dbReference type="NCBI Taxonomy" id="1367882"/>
    <lineage>
        <taxon>Bacteria</taxon>
        <taxon>Bacillati</taxon>
        <taxon>Actinomycetota</taxon>
        <taxon>Actinomycetes</taxon>
        <taxon>Streptosporangiales</taxon>
        <taxon>Streptosporangiaceae</taxon>
        <taxon>Planobispora</taxon>
    </lineage>
</organism>
<dbReference type="InterPro" id="IPR000719">
    <property type="entry name" value="Prot_kinase_dom"/>
</dbReference>
<reference evidence="10" key="1">
    <citation type="submission" date="2021-01" db="EMBL/GenBank/DDBJ databases">
        <title>Whole genome shotgun sequence of Planobispora takensis NBRC 109077.</title>
        <authorList>
            <person name="Komaki H."/>
            <person name="Tamura T."/>
        </authorList>
    </citation>
    <scope>NUCLEOTIDE SEQUENCE</scope>
    <source>
        <strain evidence="10">NBRC 109077</strain>
    </source>
</reference>
<name>A0A8J3WSK1_9ACTN</name>
<dbReference type="Pfam" id="PF00069">
    <property type="entry name" value="Pkinase"/>
    <property type="match status" value="1"/>
</dbReference>
<evidence type="ECO:0000256" key="7">
    <source>
        <dbReference type="PROSITE-ProRule" id="PRU10141"/>
    </source>
</evidence>
<dbReference type="GO" id="GO:0005524">
    <property type="term" value="F:ATP binding"/>
    <property type="evidence" value="ECO:0007669"/>
    <property type="project" value="UniProtKB-UniRule"/>
</dbReference>
<proteinExistence type="predicted"/>
<dbReference type="PROSITE" id="PS50011">
    <property type="entry name" value="PROTEIN_KINASE_DOM"/>
    <property type="match status" value="1"/>
</dbReference>
<sequence length="622" mass="65821">MRELGRGGMGVVWEGYDTVLDRPVAVKEVLLPPHLSPAEHERQLTRTSREARTAARLNHPGIVAVYDVAEEDGRPWIIMELVRARGLDEVGSLPTRQVAHIGRQVLSALHMAHQAGIMHRDVKPSNILLTSEGRAVLTDFGIATVEGDVSLTQTGMVTGSPSFLPPERATGTPAGPWSDLWALGATLYAMLVGRAPFERKDAISTLGALLTEEADFSRVPAEMYEVLYGLMQREPAHRLTAEQADALLAEVSGDTVTTARRSGVHPSVLTAAVPGADAAAGPSPAGRFSTGQRLPAGDLQTRHLPDGPPRTGDSIGPSPLRQPTAPAHPVRGRGAGRAAAPRRGRGPIAVVVALAVVLLGAGAAGWIMSAEDGRVAAEAAPAADEPAAASAEDDEPAAEEPEEPASPTPEPKPTKSSRPAAAKPDLAVTEKDDWSIKHPAGWRAQALPGGEGVRWTRPDGGASMSVEVVRSIGDLESVWSNARADTARNSQIITQEWNRVTTAYGSGLDWRLTWRPREDGETGESGEVGEVGEIDAGGEADEADGSDEYGEDADYGGKADYGGDAGSQEDSSGRSFRETRRFIEVGDIAVVLTWVVPAEEGPASDGTMRSVFDSFQVWRRVT</sequence>
<dbReference type="AlphaFoldDB" id="A0A8J3WSK1"/>
<feature type="compositionally biased region" description="Low complexity" evidence="8">
    <location>
        <begin position="377"/>
        <end position="390"/>
    </location>
</feature>
<dbReference type="GO" id="GO:0004674">
    <property type="term" value="F:protein serine/threonine kinase activity"/>
    <property type="evidence" value="ECO:0007669"/>
    <property type="project" value="UniProtKB-KW"/>
</dbReference>
<evidence type="ECO:0000256" key="2">
    <source>
        <dbReference type="ARBA" id="ARBA00022527"/>
    </source>
</evidence>
<feature type="region of interest" description="Disordered" evidence="8">
    <location>
        <begin position="275"/>
        <end position="342"/>
    </location>
</feature>
<dbReference type="Gene3D" id="1.10.510.10">
    <property type="entry name" value="Transferase(Phosphotransferase) domain 1"/>
    <property type="match status" value="1"/>
</dbReference>
<dbReference type="Proteomes" id="UP000634476">
    <property type="component" value="Unassembled WGS sequence"/>
</dbReference>
<dbReference type="CDD" id="cd14014">
    <property type="entry name" value="STKc_PknB_like"/>
    <property type="match status" value="1"/>
</dbReference>
<keyword evidence="5" id="KW-0418">Kinase</keyword>
<keyword evidence="2" id="KW-0723">Serine/threonine-protein kinase</keyword>
<feature type="binding site" evidence="7">
    <location>
        <position position="27"/>
    </location>
    <ligand>
        <name>ATP</name>
        <dbReference type="ChEBI" id="CHEBI:30616"/>
    </ligand>
</feature>
<evidence type="ECO:0000313" key="10">
    <source>
        <dbReference type="EMBL" id="GII00446.1"/>
    </source>
</evidence>
<accession>A0A8J3WSK1</accession>
<keyword evidence="4 7" id="KW-0547">Nucleotide-binding</keyword>
<dbReference type="PROSITE" id="PS00107">
    <property type="entry name" value="PROTEIN_KINASE_ATP"/>
    <property type="match status" value="1"/>
</dbReference>
<gene>
    <name evidence="10" type="ORF">Pta02_24540</name>
</gene>
<feature type="compositionally biased region" description="Acidic residues" evidence="8">
    <location>
        <begin position="530"/>
        <end position="554"/>
    </location>
</feature>
<feature type="region of interest" description="Disordered" evidence="8">
    <location>
        <begin position="377"/>
        <end position="434"/>
    </location>
</feature>
<evidence type="ECO:0000313" key="11">
    <source>
        <dbReference type="Proteomes" id="UP000634476"/>
    </source>
</evidence>
<dbReference type="EMBL" id="BOOK01000016">
    <property type="protein sequence ID" value="GII00446.1"/>
    <property type="molecule type" value="Genomic_DNA"/>
</dbReference>
<feature type="compositionally biased region" description="Acidic residues" evidence="8">
    <location>
        <begin position="391"/>
        <end position="403"/>
    </location>
</feature>
<evidence type="ECO:0000256" key="6">
    <source>
        <dbReference type="ARBA" id="ARBA00022840"/>
    </source>
</evidence>
<feature type="region of interest" description="Disordered" evidence="8">
    <location>
        <begin position="515"/>
        <end position="577"/>
    </location>
</feature>
<evidence type="ECO:0000256" key="1">
    <source>
        <dbReference type="ARBA" id="ARBA00012513"/>
    </source>
</evidence>
<evidence type="ECO:0000256" key="4">
    <source>
        <dbReference type="ARBA" id="ARBA00022741"/>
    </source>
</evidence>
<comment type="caution">
    <text evidence="10">The sequence shown here is derived from an EMBL/GenBank/DDBJ whole genome shotgun (WGS) entry which is preliminary data.</text>
</comment>
<keyword evidence="6 7" id="KW-0067">ATP-binding</keyword>
<dbReference type="InterPro" id="IPR008271">
    <property type="entry name" value="Ser/Thr_kinase_AS"/>
</dbReference>
<feature type="domain" description="Protein kinase" evidence="9">
    <location>
        <begin position="1"/>
        <end position="268"/>
    </location>
</feature>
<dbReference type="PROSITE" id="PS00108">
    <property type="entry name" value="PROTEIN_KINASE_ST"/>
    <property type="match status" value="1"/>
</dbReference>
<evidence type="ECO:0000256" key="3">
    <source>
        <dbReference type="ARBA" id="ARBA00022679"/>
    </source>
</evidence>
<evidence type="ECO:0000259" key="9">
    <source>
        <dbReference type="PROSITE" id="PS50011"/>
    </source>
</evidence>
<feature type="compositionally biased region" description="Low complexity" evidence="8">
    <location>
        <begin position="275"/>
        <end position="286"/>
    </location>
</feature>
<protein>
    <recommendedName>
        <fullName evidence="1">non-specific serine/threonine protein kinase</fullName>
        <ecNumber evidence="1">2.7.11.1</ecNumber>
    </recommendedName>
</protein>
<dbReference type="SMART" id="SM00220">
    <property type="entry name" value="S_TKc"/>
    <property type="match status" value="1"/>
</dbReference>
<keyword evidence="3" id="KW-0808">Transferase</keyword>
<dbReference type="SUPFAM" id="SSF56112">
    <property type="entry name" value="Protein kinase-like (PK-like)"/>
    <property type="match status" value="1"/>
</dbReference>
<dbReference type="Gene3D" id="3.30.200.20">
    <property type="entry name" value="Phosphorylase Kinase, domain 1"/>
    <property type="match status" value="1"/>
</dbReference>
<evidence type="ECO:0000256" key="8">
    <source>
        <dbReference type="SAM" id="MobiDB-lite"/>
    </source>
</evidence>
<dbReference type="PANTHER" id="PTHR43289">
    <property type="entry name" value="MITOGEN-ACTIVATED PROTEIN KINASE KINASE KINASE 20-RELATED"/>
    <property type="match status" value="1"/>
</dbReference>